<dbReference type="EMBL" id="CAXLJL010000589">
    <property type="protein sequence ID" value="CAL5139090.1"/>
    <property type="molecule type" value="Genomic_DNA"/>
</dbReference>
<sequence>MDSEAVLWAVKNGDIESLKEKTKDIPDINQKFKYDRTLMHYAADYGQTDVCKYLIEHGANPNLADKYGVTPLLAAIYEDHIDCAGVLLNKGAKMGQAPDGRSYMENAQSENMKKLLGSQTADINS</sequence>
<gene>
    <name evidence="5" type="ORF">CDAUBV1_LOCUS14138</name>
</gene>
<feature type="repeat" description="ANK" evidence="3">
    <location>
        <begin position="67"/>
        <end position="99"/>
    </location>
</feature>
<dbReference type="AlphaFoldDB" id="A0AAV2TQR1"/>
<dbReference type="SUPFAM" id="SSF48403">
    <property type="entry name" value="Ankyrin repeat"/>
    <property type="match status" value="1"/>
</dbReference>
<organism evidence="5 6">
    <name type="scientific">Calicophoron daubneyi</name>
    <name type="common">Rumen fluke</name>
    <name type="synonym">Paramphistomum daubneyi</name>
    <dbReference type="NCBI Taxonomy" id="300641"/>
    <lineage>
        <taxon>Eukaryota</taxon>
        <taxon>Metazoa</taxon>
        <taxon>Spiralia</taxon>
        <taxon>Lophotrochozoa</taxon>
        <taxon>Platyhelminthes</taxon>
        <taxon>Trematoda</taxon>
        <taxon>Digenea</taxon>
        <taxon>Plagiorchiida</taxon>
        <taxon>Pronocephalata</taxon>
        <taxon>Paramphistomoidea</taxon>
        <taxon>Paramphistomidae</taxon>
        <taxon>Calicophoron</taxon>
    </lineage>
</organism>
<evidence type="ECO:0000256" key="4">
    <source>
        <dbReference type="SAM" id="MobiDB-lite"/>
    </source>
</evidence>
<dbReference type="PANTHER" id="PTHR24171">
    <property type="entry name" value="ANKYRIN REPEAT DOMAIN-CONTAINING PROTEIN 39-RELATED"/>
    <property type="match status" value="1"/>
</dbReference>
<accession>A0AAV2TQR1</accession>
<proteinExistence type="predicted"/>
<dbReference type="PROSITE" id="PS50088">
    <property type="entry name" value="ANK_REPEAT"/>
    <property type="match status" value="2"/>
</dbReference>
<keyword evidence="1" id="KW-0677">Repeat</keyword>
<dbReference type="SMART" id="SM00248">
    <property type="entry name" value="ANK"/>
    <property type="match status" value="3"/>
</dbReference>
<protein>
    <recommendedName>
        <fullName evidence="7">Myotrophin</fullName>
    </recommendedName>
</protein>
<evidence type="ECO:0008006" key="7">
    <source>
        <dbReference type="Google" id="ProtNLM"/>
    </source>
</evidence>
<evidence type="ECO:0000313" key="6">
    <source>
        <dbReference type="Proteomes" id="UP001497525"/>
    </source>
</evidence>
<evidence type="ECO:0000256" key="3">
    <source>
        <dbReference type="PROSITE-ProRule" id="PRU00023"/>
    </source>
</evidence>
<keyword evidence="2 3" id="KW-0040">ANK repeat</keyword>
<feature type="repeat" description="ANK" evidence="3">
    <location>
        <begin position="34"/>
        <end position="66"/>
    </location>
</feature>
<name>A0AAV2TQR1_CALDB</name>
<dbReference type="PROSITE" id="PS50297">
    <property type="entry name" value="ANK_REP_REGION"/>
    <property type="match status" value="1"/>
</dbReference>
<feature type="region of interest" description="Disordered" evidence="4">
    <location>
        <begin position="99"/>
        <end position="125"/>
    </location>
</feature>
<dbReference type="Gene3D" id="1.25.40.20">
    <property type="entry name" value="Ankyrin repeat-containing domain"/>
    <property type="match status" value="1"/>
</dbReference>
<dbReference type="Pfam" id="PF12796">
    <property type="entry name" value="Ank_2"/>
    <property type="match status" value="1"/>
</dbReference>
<dbReference type="Proteomes" id="UP001497525">
    <property type="component" value="Unassembled WGS sequence"/>
</dbReference>
<reference evidence="5" key="1">
    <citation type="submission" date="2024-06" db="EMBL/GenBank/DDBJ databases">
        <authorList>
            <person name="Liu X."/>
            <person name="Lenzi L."/>
            <person name="Haldenby T S."/>
            <person name="Uol C."/>
        </authorList>
    </citation>
    <scope>NUCLEOTIDE SEQUENCE</scope>
</reference>
<evidence type="ECO:0000256" key="1">
    <source>
        <dbReference type="ARBA" id="ARBA00022737"/>
    </source>
</evidence>
<evidence type="ECO:0000256" key="2">
    <source>
        <dbReference type="ARBA" id="ARBA00023043"/>
    </source>
</evidence>
<dbReference type="InterPro" id="IPR002110">
    <property type="entry name" value="Ankyrin_rpt"/>
</dbReference>
<dbReference type="InterPro" id="IPR036770">
    <property type="entry name" value="Ankyrin_rpt-contain_sf"/>
</dbReference>
<evidence type="ECO:0000313" key="5">
    <source>
        <dbReference type="EMBL" id="CAL5139090.1"/>
    </source>
</evidence>
<comment type="caution">
    <text evidence="5">The sequence shown here is derived from an EMBL/GenBank/DDBJ whole genome shotgun (WGS) entry which is preliminary data.</text>
</comment>